<evidence type="ECO:0000256" key="5">
    <source>
        <dbReference type="ARBA" id="ARBA00022692"/>
    </source>
</evidence>
<keyword evidence="5 9" id="KW-0812">Transmembrane</keyword>
<dbReference type="Gene3D" id="2.40.170.20">
    <property type="entry name" value="TonB-dependent receptor, beta-barrel domain"/>
    <property type="match status" value="1"/>
</dbReference>
<dbReference type="GO" id="GO:0009279">
    <property type="term" value="C:cell outer membrane"/>
    <property type="evidence" value="ECO:0007669"/>
    <property type="project" value="UniProtKB-SubCell"/>
</dbReference>
<evidence type="ECO:0000256" key="6">
    <source>
        <dbReference type="ARBA" id="ARBA00023136"/>
    </source>
</evidence>
<keyword evidence="8 9" id="KW-0998">Cell outer membrane</keyword>
<comment type="subcellular location">
    <subcellularLocation>
        <location evidence="1 9">Cell outer membrane</location>
        <topology evidence="1 9">Multi-pass membrane protein</topology>
    </subcellularLocation>
</comment>
<evidence type="ECO:0000256" key="4">
    <source>
        <dbReference type="ARBA" id="ARBA00022452"/>
    </source>
</evidence>
<accession>A0A7X7R7W3</accession>
<evidence type="ECO:0000313" key="11">
    <source>
        <dbReference type="EMBL" id="NLF54580.1"/>
    </source>
</evidence>
<dbReference type="InterPro" id="IPR039426">
    <property type="entry name" value="TonB-dep_rcpt-like"/>
</dbReference>
<keyword evidence="3 9" id="KW-0813">Transport</keyword>
<evidence type="ECO:0000256" key="2">
    <source>
        <dbReference type="ARBA" id="ARBA00009810"/>
    </source>
</evidence>
<evidence type="ECO:0000313" key="12">
    <source>
        <dbReference type="Proteomes" id="UP000536534"/>
    </source>
</evidence>
<dbReference type="PANTHER" id="PTHR30069:SF27">
    <property type="entry name" value="BLL4766 PROTEIN"/>
    <property type="match status" value="1"/>
</dbReference>
<evidence type="ECO:0000256" key="7">
    <source>
        <dbReference type="ARBA" id="ARBA00023170"/>
    </source>
</evidence>
<dbReference type="GO" id="GO:0044718">
    <property type="term" value="P:siderophore transmembrane transport"/>
    <property type="evidence" value="ECO:0007669"/>
    <property type="project" value="TreeGrafter"/>
</dbReference>
<evidence type="ECO:0000256" key="8">
    <source>
        <dbReference type="ARBA" id="ARBA00023237"/>
    </source>
</evidence>
<evidence type="ECO:0000256" key="3">
    <source>
        <dbReference type="ARBA" id="ARBA00022448"/>
    </source>
</evidence>
<dbReference type="AlphaFoldDB" id="A0A7X7R7W3"/>
<keyword evidence="6 9" id="KW-0472">Membrane</keyword>
<comment type="caution">
    <text evidence="11">The sequence shown here is derived from an EMBL/GenBank/DDBJ whole genome shotgun (WGS) entry which is preliminary data.</text>
</comment>
<dbReference type="InterPro" id="IPR037066">
    <property type="entry name" value="Plug_dom_sf"/>
</dbReference>
<dbReference type="Proteomes" id="UP000536534">
    <property type="component" value="Unassembled WGS sequence"/>
</dbReference>
<dbReference type="PROSITE" id="PS52016">
    <property type="entry name" value="TONB_DEPENDENT_REC_3"/>
    <property type="match status" value="1"/>
</dbReference>
<dbReference type="Gene3D" id="2.170.130.10">
    <property type="entry name" value="TonB-dependent receptor, plug domain"/>
    <property type="match status" value="1"/>
</dbReference>
<comment type="similarity">
    <text evidence="2 9">Belongs to the TonB-dependent receptor family.</text>
</comment>
<reference evidence="11 12" key="1">
    <citation type="journal article" date="2020" name="Biotechnol. Biofuels">
        <title>New insights from the biogas microbiome by comprehensive genome-resolved metagenomics of nearly 1600 species originating from multiple anaerobic digesters.</title>
        <authorList>
            <person name="Campanaro S."/>
            <person name="Treu L."/>
            <person name="Rodriguez-R L.M."/>
            <person name="Kovalovszki A."/>
            <person name="Ziels R.M."/>
            <person name="Maus I."/>
            <person name="Zhu X."/>
            <person name="Kougias P.G."/>
            <person name="Basile A."/>
            <person name="Luo G."/>
            <person name="Schluter A."/>
            <person name="Konstantinidis K.T."/>
            <person name="Angelidaki I."/>
        </authorList>
    </citation>
    <scope>NUCLEOTIDE SEQUENCE [LARGE SCALE GENOMIC DNA]</scope>
    <source>
        <strain evidence="11">AS06rmzACSIP_256</strain>
    </source>
</reference>
<dbReference type="GO" id="GO:0015344">
    <property type="term" value="F:siderophore uptake transmembrane transporter activity"/>
    <property type="evidence" value="ECO:0007669"/>
    <property type="project" value="TreeGrafter"/>
</dbReference>
<dbReference type="SUPFAM" id="SSF56935">
    <property type="entry name" value="Porins"/>
    <property type="match status" value="1"/>
</dbReference>
<dbReference type="PANTHER" id="PTHR30069">
    <property type="entry name" value="TONB-DEPENDENT OUTER MEMBRANE RECEPTOR"/>
    <property type="match status" value="1"/>
</dbReference>
<gene>
    <name evidence="11" type="ORF">GX576_09365</name>
</gene>
<dbReference type="InterPro" id="IPR012910">
    <property type="entry name" value="Plug_dom"/>
</dbReference>
<feature type="non-terminal residue" evidence="11">
    <location>
        <position position="394"/>
    </location>
</feature>
<feature type="domain" description="TonB-dependent receptor plug" evidence="10">
    <location>
        <begin position="28"/>
        <end position="135"/>
    </location>
</feature>
<keyword evidence="7 11" id="KW-0675">Receptor</keyword>
<evidence type="ECO:0000256" key="1">
    <source>
        <dbReference type="ARBA" id="ARBA00004571"/>
    </source>
</evidence>
<evidence type="ECO:0000259" key="10">
    <source>
        <dbReference type="Pfam" id="PF07715"/>
    </source>
</evidence>
<dbReference type="Pfam" id="PF07715">
    <property type="entry name" value="Plug"/>
    <property type="match status" value="1"/>
</dbReference>
<organism evidence="11 12">
    <name type="scientific">Thauera phenolivorans</name>
    <dbReference type="NCBI Taxonomy" id="1792543"/>
    <lineage>
        <taxon>Bacteria</taxon>
        <taxon>Pseudomonadati</taxon>
        <taxon>Pseudomonadota</taxon>
        <taxon>Betaproteobacteria</taxon>
        <taxon>Rhodocyclales</taxon>
        <taxon>Zoogloeaceae</taxon>
        <taxon>Thauera</taxon>
    </lineage>
</organism>
<sequence length="394" mass="43096">MHDAAAADPFFDDIPIVLTASRMAQSPVDAPVAVSIIDREMIEASGFTEIHDLLRLVPGFLVADWADGSPTVANHGVGDAYDRRIKVMIDGRTVNSPLFGNTAWQDLPLRVDDIERVEVVRGPNGAAYGANAFQAVINLITRPPSTERGAALMSRIGRDGFHDHGFRLNGSAEGAIDWRLSGSHRRAVNFRPFLNDNGALNGRETIARSVLNLGVETQLNTRDALELLVGLSEGGSERGIPGDLAEPEREDDTRSRFLHLAWRRSFAADSEFSLQYYHQDERVRAGWLNTAYAPLVIPVELDGDSRRDDLELQYSASLSPAWRLLLGAGVRREAARVSSMFNTGSTLSGTSSQVFGSVVWSPLARLKVDLGGTLEDHHYSGSLFSPRVAFNYAL</sequence>
<dbReference type="InterPro" id="IPR036942">
    <property type="entry name" value="Beta-barrel_TonB_sf"/>
</dbReference>
<dbReference type="EMBL" id="JAAYYV010000239">
    <property type="protein sequence ID" value="NLF54580.1"/>
    <property type="molecule type" value="Genomic_DNA"/>
</dbReference>
<protein>
    <submittedName>
        <fullName evidence="11">TonB-dependent receptor plug domain-containing protein</fullName>
    </submittedName>
</protein>
<name>A0A7X7R7W3_9RHOO</name>
<proteinExistence type="inferred from homology"/>
<evidence type="ECO:0000256" key="9">
    <source>
        <dbReference type="PROSITE-ProRule" id="PRU01360"/>
    </source>
</evidence>
<keyword evidence="4 9" id="KW-1134">Transmembrane beta strand</keyword>